<evidence type="ECO:0000313" key="2">
    <source>
        <dbReference type="EMBL" id="MEG3439743.1"/>
    </source>
</evidence>
<sequence>MNQSRFAFGDFSPSATGPLTPQTTAKITLTPQTTAKITLTPQTTAKRK</sequence>
<protein>
    <submittedName>
        <fullName evidence="2">Uncharacterized protein</fullName>
    </submittedName>
</protein>
<evidence type="ECO:0000256" key="1">
    <source>
        <dbReference type="SAM" id="MobiDB-lite"/>
    </source>
</evidence>
<dbReference type="AlphaFoldDB" id="A0AAW9R035"/>
<keyword evidence="3" id="KW-1185">Reference proteome</keyword>
<name>A0AAW9R035_9CHRO</name>
<dbReference type="Proteomes" id="UP001328733">
    <property type="component" value="Unassembled WGS sequence"/>
</dbReference>
<accession>A0AAW9R035</accession>
<dbReference type="RefSeq" id="WP_332867222.1">
    <property type="nucleotide sequence ID" value="NZ_JBAFSM010000058.1"/>
</dbReference>
<dbReference type="EMBL" id="JBAFSM010000058">
    <property type="protein sequence ID" value="MEG3439743.1"/>
    <property type="molecule type" value="Genomic_DNA"/>
</dbReference>
<comment type="caution">
    <text evidence="2">The sequence shown here is derived from an EMBL/GenBank/DDBJ whole genome shotgun (WGS) entry which is preliminary data.</text>
</comment>
<feature type="region of interest" description="Disordered" evidence="1">
    <location>
        <begin position="1"/>
        <end position="22"/>
    </location>
</feature>
<reference evidence="2 3" key="1">
    <citation type="submission" date="2024-01" db="EMBL/GenBank/DDBJ databases">
        <title>Genomic insights into the taxonomy and metabolism of the cyanobacterium Pannus brasiliensis CCIBt3594.</title>
        <authorList>
            <person name="Machado M."/>
            <person name="Botero N.B."/>
            <person name="Andreote A.P.D."/>
            <person name="Feitosa A.M.T."/>
            <person name="Popin R."/>
            <person name="Sivonen K."/>
            <person name="Fiore M.F."/>
        </authorList>
    </citation>
    <scope>NUCLEOTIDE SEQUENCE [LARGE SCALE GENOMIC DNA]</scope>
    <source>
        <strain evidence="2 3">CCIBt3594</strain>
    </source>
</reference>
<organism evidence="2 3">
    <name type="scientific">Pannus brasiliensis CCIBt3594</name>
    <dbReference type="NCBI Taxonomy" id="1427578"/>
    <lineage>
        <taxon>Bacteria</taxon>
        <taxon>Bacillati</taxon>
        <taxon>Cyanobacteriota</taxon>
        <taxon>Cyanophyceae</taxon>
        <taxon>Oscillatoriophycideae</taxon>
        <taxon>Chroococcales</taxon>
        <taxon>Microcystaceae</taxon>
        <taxon>Pannus</taxon>
    </lineage>
</organism>
<evidence type="ECO:0000313" key="3">
    <source>
        <dbReference type="Proteomes" id="UP001328733"/>
    </source>
</evidence>
<gene>
    <name evidence="2" type="ORF">V0288_21625</name>
</gene>
<feature type="compositionally biased region" description="Polar residues" evidence="1">
    <location>
        <begin position="13"/>
        <end position="22"/>
    </location>
</feature>
<proteinExistence type="predicted"/>